<dbReference type="RefSeq" id="XP_040623946.1">
    <property type="nucleotide sequence ID" value="XM_040777033.1"/>
</dbReference>
<dbReference type="Proteomes" id="UP000030653">
    <property type="component" value="Unassembled WGS sequence"/>
</dbReference>
<evidence type="ECO:0000313" key="3">
    <source>
        <dbReference type="Proteomes" id="UP000030653"/>
    </source>
</evidence>
<keyword evidence="3" id="KW-1185">Reference proteome</keyword>
<name>M5FPG0_DACPD</name>
<feature type="compositionally biased region" description="Basic and acidic residues" evidence="1">
    <location>
        <begin position="58"/>
        <end position="80"/>
    </location>
</feature>
<protein>
    <submittedName>
        <fullName evidence="2">Uncharacterized protein</fullName>
    </submittedName>
</protein>
<organism evidence="2 3">
    <name type="scientific">Dacryopinax primogenitus (strain DJM 731)</name>
    <name type="common">Brown rot fungus</name>
    <dbReference type="NCBI Taxonomy" id="1858805"/>
    <lineage>
        <taxon>Eukaryota</taxon>
        <taxon>Fungi</taxon>
        <taxon>Dikarya</taxon>
        <taxon>Basidiomycota</taxon>
        <taxon>Agaricomycotina</taxon>
        <taxon>Dacrymycetes</taxon>
        <taxon>Dacrymycetales</taxon>
        <taxon>Dacrymycetaceae</taxon>
        <taxon>Dacryopinax</taxon>
    </lineage>
</organism>
<dbReference type="HOGENOM" id="CLU_2589702_0_0_1"/>
<dbReference type="EMBL" id="JH795879">
    <property type="protein sequence ID" value="EJT97048.1"/>
    <property type="molecule type" value="Genomic_DNA"/>
</dbReference>
<dbReference type="AlphaFoldDB" id="M5FPG0"/>
<dbReference type="GeneID" id="63692095"/>
<sequence length="80" mass="9416">MREIRTNSRDSKVECDRGSPRFCHHHRDYKYSCPAYRRSDNSPMGGNWHRRNKAGGDGSKDTMRSFHDESMDRHLAAHPR</sequence>
<evidence type="ECO:0000313" key="2">
    <source>
        <dbReference type="EMBL" id="EJT97048.1"/>
    </source>
</evidence>
<gene>
    <name evidence="2" type="ORF">DACRYDRAFT_91956</name>
</gene>
<reference evidence="2 3" key="1">
    <citation type="journal article" date="2012" name="Science">
        <title>The Paleozoic origin of enzymatic lignin decomposition reconstructed from 31 fungal genomes.</title>
        <authorList>
            <person name="Floudas D."/>
            <person name="Binder M."/>
            <person name="Riley R."/>
            <person name="Barry K."/>
            <person name="Blanchette R.A."/>
            <person name="Henrissat B."/>
            <person name="Martinez A.T."/>
            <person name="Otillar R."/>
            <person name="Spatafora J.W."/>
            <person name="Yadav J.S."/>
            <person name="Aerts A."/>
            <person name="Benoit I."/>
            <person name="Boyd A."/>
            <person name="Carlson A."/>
            <person name="Copeland A."/>
            <person name="Coutinho P.M."/>
            <person name="de Vries R.P."/>
            <person name="Ferreira P."/>
            <person name="Findley K."/>
            <person name="Foster B."/>
            <person name="Gaskell J."/>
            <person name="Glotzer D."/>
            <person name="Gorecki P."/>
            <person name="Heitman J."/>
            <person name="Hesse C."/>
            <person name="Hori C."/>
            <person name="Igarashi K."/>
            <person name="Jurgens J.A."/>
            <person name="Kallen N."/>
            <person name="Kersten P."/>
            <person name="Kohler A."/>
            <person name="Kuees U."/>
            <person name="Kumar T.K.A."/>
            <person name="Kuo A."/>
            <person name="LaButti K."/>
            <person name="Larrondo L.F."/>
            <person name="Lindquist E."/>
            <person name="Ling A."/>
            <person name="Lombard V."/>
            <person name="Lucas S."/>
            <person name="Lundell T."/>
            <person name="Martin R."/>
            <person name="McLaughlin D.J."/>
            <person name="Morgenstern I."/>
            <person name="Morin E."/>
            <person name="Murat C."/>
            <person name="Nagy L.G."/>
            <person name="Nolan M."/>
            <person name="Ohm R.A."/>
            <person name="Patyshakuliyeva A."/>
            <person name="Rokas A."/>
            <person name="Ruiz-Duenas F.J."/>
            <person name="Sabat G."/>
            <person name="Salamov A."/>
            <person name="Samejima M."/>
            <person name="Schmutz J."/>
            <person name="Slot J.C."/>
            <person name="St John F."/>
            <person name="Stenlid J."/>
            <person name="Sun H."/>
            <person name="Sun S."/>
            <person name="Syed K."/>
            <person name="Tsang A."/>
            <person name="Wiebenga A."/>
            <person name="Young D."/>
            <person name="Pisabarro A."/>
            <person name="Eastwood D.C."/>
            <person name="Martin F."/>
            <person name="Cullen D."/>
            <person name="Grigoriev I.V."/>
            <person name="Hibbett D.S."/>
        </authorList>
    </citation>
    <scope>NUCLEOTIDE SEQUENCE [LARGE SCALE GENOMIC DNA]</scope>
    <source>
        <strain evidence="2 3">DJM-731 SS1</strain>
    </source>
</reference>
<evidence type="ECO:0000256" key="1">
    <source>
        <dbReference type="SAM" id="MobiDB-lite"/>
    </source>
</evidence>
<accession>M5FPG0</accession>
<feature type="region of interest" description="Disordered" evidence="1">
    <location>
        <begin position="34"/>
        <end position="80"/>
    </location>
</feature>
<proteinExistence type="predicted"/>